<accession>A0A8X6YSY5</accession>
<dbReference type="EMBL" id="BMAV01022347">
    <property type="protein sequence ID" value="GFY77184.1"/>
    <property type="molecule type" value="Genomic_DNA"/>
</dbReference>
<evidence type="ECO:0000313" key="2">
    <source>
        <dbReference type="Proteomes" id="UP000886998"/>
    </source>
</evidence>
<reference evidence="1" key="1">
    <citation type="submission" date="2020-08" db="EMBL/GenBank/DDBJ databases">
        <title>Multicomponent nature underlies the extraordinary mechanical properties of spider dragline silk.</title>
        <authorList>
            <person name="Kono N."/>
            <person name="Nakamura H."/>
            <person name="Mori M."/>
            <person name="Yoshida Y."/>
            <person name="Ohtoshi R."/>
            <person name="Malay A.D."/>
            <person name="Moran D.A.P."/>
            <person name="Tomita M."/>
            <person name="Numata K."/>
            <person name="Arakawa K."/>
        </authorList>
    </citation>
    <scope>NUCLEOTIDE SEQUENCE</scope>
</reference>
<gene>
    <name evidence="1" type="ORF">TNIN_395281</name>
</gene>
<dbReference type="AlphaFoldDB" id="A0A8X6YSY5"/>
<sequence>MGLTAVMCASDDEALPLIPDHSENLWVKRIHTTLKPMAKVKAHVQFSELGSLQAHSDSNNALMVHPATHGPAYVVVQETKHVSGKSLSALLHGLIRQTHPVVTDFACGITRPCRWLSNPVCSTLLLFLQTSNFIRIWIVRMFGGKYRESAPPTEFRSCFERRNYGAHTAEKTYVSHGITSVPTPPQIEYNPDQEDLEMAGYSSGVHLVPAAHPSVSSQNRLATEIVQNLQLPLLKSFKKSFCNRTIRRSARPPERSASLAKA</sequence>
<proteinExistence type="predicted"/>
<comment type="caution">
    <text evidence="1">The sequence shown here is derived from an EMBL/GenBank/DDBJ whole genome shotgun (WGS) entry which is preliminary data.</text>
</comment>
<protein>
    <submittedName>
        <fullName evidence="1">Uncharacterized protein</fullName>
    </submittedName>
</protein>
<evidence type="ECO:0000313" key="1">
    <source>
        <dbReference type="EMBL" id="GFY77184.1"/>
    </source>
</evidence>
<dbReference type="Proteomes" id="UP000886998">
    <property type="component" value="Unassembled WGS sequence"/>
</dbReference>
<keyword evidence="2" id="KW-1185">Reference proteome</keyword>
<organism evidence="1 2">
    <name type="scientific">Trichonephila inaurata madagascariensis</name>
    <dbReference type="NCBI Taxonomy" id="2747483"/>
    <lineage>
        <taxon>Eukaryota</taxon>
        <taxon>Metazoa</taxon>
        <taxon>Ecdysozoa</taxon>
        <taxon>Arthropoda</taxon>
        <taxon>Chelicerata</taxon>
        <taxon>Arachnida</taxon>
        <taxon>Araneae</taxon>
        <taxon>Araneomorphae</taxon>
        <taxon>Entelegynae</taxon>
        <taxon>Araneoidea</taxon>
        <taxon>Nephilidae</taxon>
        <taxon>Trichonephila</taxon>
        <taxon>Trichonephila inaurata</taxon>
    </lineage>
</organism>
<name>A0A8X6YSY5_9ARAC</name>